<gene>
    <name evidence="3" type="ORF">WM40_05710</name>
</gene>
<dbReference type="Pfam" id="PF18426">
    <property type="entry name" value="Tli4_C"/>
    <property type="match status" value="1"/>
</dbReference>
<feature type="domain" description="Tle cognate immunity protein 4 C-terminal" evidence="2">
    <location>
        <begin position="190"/>
        <end position="344"/>
    </location>
</feature>
<name>A0A0F5K2U2_9BURK</name>
<comment type="caution">
    <text evidence="3">The sequence shown here is derived from an EMBL/GenBank/DDBJ whole genome shotgun (WGS) entry which is preliminary data.</text>
</comment>
<dbReference type="AlphaFoldDB" id="A0A0F5K2U2"/>
<protein>
    <recommendedName>
        <fullName evidence="2">Tle cognate immunity protein 4 C-terminal domain-containing protein</fullName>
    </recommendedName>
</protein>
<keyword evidence="4" id="KW-1185">Reference proteome</keyword>
<evidence type="ECO:0000259" key="2">
    <source>
        <dbReference type="Pfam" id="PF18426"/>
    </source>
</evidence>
<dbReference type="Proteomes" id="UP000033618">
    <property type="component" value="Unassembled WGS sequence"/>
</dbReference>
<dbReference type="RefSeq" id="WP_046152393.1">
    <property type="nucleotide sequence ID" value="NZ_CADFGU010000008.1"/>
</dbReference>
<evidence type="ECO:0000313" key="3">
    <source>
        <dbReference type="EMBL" id="KKB64413.1"/>
    </source>
</evidence>
<organism evidence="3 4">
    <name type="scientific">Robbsia andropogonis</name>
    <dbReference type="NCBI Taxonomy" id="28092"/>
    <lineage>
        <taxon>Bacteria</taxon>
        <taxon>Pseudomonadati</taxon>
        <taxon>Pseudomonadota</taxon>
        <taxon>Betaproteobacteria</taxon>
        <taxon>Burkholderiales</taxon>
        <taxon>Burkholderiaceae</taxon>
        <taxon>Robbsia</taxon>
    </lineage>
</organism>
<reference evidence="3 4" key="1">
    <citation type="submission" date="2015-03" db="EMBL/GenBank/DDBJ databases">
        <title>Draft Genome Sequence of Burkholderia andropogonis type strain ICMP2807, isolated from Sorghum bicolor.</title>
        <authorList>
            <person name="Lopes-Santos L."/>
            <person name="Castro D.B."/>
            <person name="Ottoboni L.M."/>
            <person name="Park D."/>
            <person name="Weirc B.S."/>
            <person name="Destefano S.A."/>
        </authorList>
    </citation>
    <scope>NUCLEOTIDE SEQUENCE [LARGE SCALE GENOMIC DNA]</scope>
    <source>
        <strain evidence="3 4">ICMP2807</strain>
    </source>
</reference>
<feature type="chain" id="PRO_5002490794" description="Tle cognate immunity protein 4 C-terminal domain-containing protein" evidence="1">
    <location>
        <begin position="23"/>
        <end position="344"/>
    </location>
</feature>
<dbReference type="InterPro" id="IPR041290">
    <property type="entry name" value="Tli4_C"/>
</dbReference>
<feature type="signal peptide" evidence="1">
    <location>
        <begin position="1"/>
        <end position="22"/>
    </location>
</feature>
<accession>A0A0F5K2U2</accession>
<evidence type="ECO:0000256" key="1">
    <source>
        <dbReference type="SAM" id="SignalP"/>
    </source>
</evidence>
<evidence type="ECO:0000313" key="4">
    <source>
        <dbReference type="Proteomes" id="UP000033618"/>
    </source>
</evidence>
<keyword evidence="1" id="KW-0732">Signal</keyword>
<dbReference type="STRING" id="28092.WM40_05710"/>
<proteinExistence type="predicted"/>
<sequence length="344" mass="37442">MKLFKNILLLLAPAFITINTGAAPMSYNSQEVRFGRFSVDIPKLSSVAIDAKYLGVSVVFHHEKPTPAQFKAEQDAQAHKYENSQMQVSASSLKLWKAAGLNPDEDFGSKQLIRYQYDQANNEAFIAYRKTPDSSDAIARLTKLGPAGVASFEINNRSAAGVTGSYNDIRHAASVFKFAENGGPLPTHAFCIKEGCFDDNAHSTTNEHAGLSATLAGHKDAELSVETTTRTSDSQAFNDLEKNAEGEIQLLKDAGGHVTVLKQGKRTLVGQSGYEIAVKVEATEHQPIYIFTWVGPGKTGDPLKPVIQFDLRIDPNLHQGVSTISSTDDALQLWETLAASFQVR</sequence>
<dbReference type="PATRIC" id="fig|28092.6.peg.1361"/>
<dbReference type="EMBL" id="LAQU01000004">
    <property type="protein sequence ID" value="KKB64413.1"/>
    <property type="molecule type" value="Genomic_DNA"/>
</dbReference>